<name>A0A117I046_PAEAM</name>
<evidence type="ECO:0000313" key="1">
    <source>
        <dbReference type="EMBL" id="GAS80070.1"/>
    </source>
</evidence>
<dbReference type="EMBL" id="BCNV01000001">
    <property type="protein sequence ID" value="GAS80070.1"/>
    <property type="molecule type" value="Genomic_DNA"/>
</dbReference>
<dbReference type="AlphaFoldDB" id="A0A117I046"/>
<dbReference type="InterPro" id="IPR010022">
    <property type="entry name" value="XkdX"/>
</dbReference>
<dbReference type="Proteomes" id="UP000069697">
    <property type="component" value="Unassembled WGS sequence"/>
</dbReference>
<proteinExistence type="predicted"/>
<accession>A0A117I046</accession>
<dbReference type="RefSeq" id="WP_153028158.1">
    <property type="nucleotide sequence ID" value="NZ_BCNV01000001.1"/>
</dbReference>
<comment type="caution">
    <text evidence="1">The sequence shown here is derived from an EMBL/GenBank/DDBJ whole genome shotgun (WGS) entry which is preliminary data.</text>
</comment>
<evidence type="ECO:0000313" key="2">
    <source>
        <dbReference type="Proteomes" id="UP000069697"/>
    </source>
</evidence>
<reference evidence="2" key="2">
    <citation type="submission" date="2016-01" db="EMBL/GenBank/DDBJ databases">
        <title>Draft Genome Sequence of Paenibacillus amylolyticus Heshi-A3 that Was Isolated from Fermented Rice Bran with Aging Salted Mackerel, Which Was Named Heshiko as Traditional Fermented Seafood in Japan.</title>
        <authorList>
            <person name="Akuzawa S."/>
            <person name="Nakagawa J."/>
            <person name="Kanekatsu T."/>
            <person name="Kubota E."/>
            <person name="Ohtake R."/>
            <person name="Suzuki T."/>
            <person name="Kanesaki Y."/>
        </authorList>
    </citation>
    <scope>NUCLEOTIDE SEQUENCE [LARGE SCALE GENOMIC DNA]</scope>
    <source>
        <strain evidence="2">Heshi-A3</strain>
    </source>
</reference>
<protein>
    <submittedName>
        <fullName evidence="1">Glucose-6-phosphate 1-dehydrogenase</fullName>
    </submittedName>
</protein>
<organism evidence="1 2">
    <name type="scientific">Paenibacillus amylolyticus</name>
    <dbReference type="NCBI Taxonomy" id="1451"/>
    <lineage>
        <taxon>Bacteria</taxon>
        <taxon>Bacillati</taxon>
        <taxon>Bacillota</taxon>
        <taxon>Bacilli</taxon>
        <taxon>Bacillales</taxon>
        <taxon>Paenibacillaceae</taxon>
        <taxon>Paenibacillus</taxon>
    </lineage>
</organism>
<dbReference type="Pfam" id="PF09693">
    <property type="entry name" value="Phage_XkdX"/>
    <property type="match status" value="1"/>
</dbReference>
<sequence>MSNFQLFEMAWKNSWIDEFEMNDAVKYGILTKEEFIDITGYPYE</sequence>
<gene>
    <name evidence="1" type="ORF">PAHA3_0134</name>
</gene>
<reference evidence="1 2" key="1">
    <citation type="journal article" date="2016" name="Genome Announc.">
        <title>Draft Genome Sequence of Paenibacillus amylolyticus Heshi-A3, Isolated from Fermented Rice Bran in a Japanese Fermented Seafood Dish.</title>
        <authorList>
            <person name="Akuzawa S."/>
            <person name="Nagaoka J."/>
            <person name="Kanekatsu M."/>
            <person name="Kubota E."/>
            <person name="Ohtake R."/>
            <person name="Suzuki T."/>
            <person name="Kanesaki Y."/>
        </authorList>
    </citation>
    <scope>NUCLEOTIDE SEQUENCE [LARGE SCALE GENOMIC DNA]</scope>
    <source>
        <strain evidence="1 2">Heshi-A3</strain>
    </source>
</reference>